<organism evidence="3 4">
    <name type="scientific">Limnoraphis robusta CS-951</name>
    <dbReference type="NCBI Taxonomy" id="1637645"/>
    <lineage>
        <taxon>Bacteria</taxon>
        <taxon>Bacillati</taxon>
        <taxon>Cyanobacteriota</taxon>
        <taxon>Cyanophyceae</taxon>
        <taxon>Oscillatoriophycideae</taxon>
        <taxon>Oscillatoriales</taxon>
        <taxon>Sirenicapillariaceae</taxon>
        <taxon>Limnoraphis</taxon>
    </lineage>
</organism>
<protein>
    <submittedName>
        <fullName evidence="3">Metal-binding protein</fullName>
    </submittedName>
</protein>
<reference evidence="3 4" key="1">
    <citation type="submission" date="2015-06" db="EMBL/GenBank/DDBJ databases">
        <title>Draft genome assembly of filamentous brackish cyanobacterium Limnoraphis robusta strain CS-951.</title>
        <authorList>
            <person name="Willis A."/>
            <person name="Parks M."/>
            <person name="Burford M.A."/>
        </authorList>
    </citation>
    <scope>NUCLEOTIDE SEQUENCE [LARGE SCALE GENOMIC DNA]</scope>
    <source>
        <strain evidence="3 4">CS-951</strain>
    </source>
</reference>
<evidence type="ECO:0000256" key="1">
    <source>
        <dbReference type="SAM" id="MobiDB-lite"/>
    </source>
</evidence>
<keyword evidence="2" id="KW-0812">Transmembrane</keyword>
<keyword evidence="2" id="KW-0472">Membrane</keyword>
<dbReference type="PATRIC" id="fig|1637645.4.peg.1754"/>
<evidence type="ECO:0000313" key="4">
    <source>
        <dbReference type="Proteomes" id="UP000033607"/>
    </source>
</evidence>
<dbReference type="PANTHER" id="PTHR39085:SF1">
    <property type="entry name" value="SLL0924 PROTEIN"/>
    <property type="match status" value="1"/>
</dbReference>
<evidence type="ECO:0000313" key="3">
    <source>
        <dbReference type="EMBL" id="KKD37932.1"/>
    </source>
</evidence>
<comment type="caution">
    <text evidence="3">The sequence shown here is derived from an EMBL/GenBank/DDBJ whole genome shotgun (WGS) entry which is preliminary data.</text>
</comment>
<dbReference type="Proteomes" id="UP000033607">
    <property type="component" value="Unassembled WGS sequence"/>
</dbReference>
<feature type="transmembrane region" description="Helical" evidence="2">
    <location>
        <begin position="139"/>
        <end position="156"/>
    </location>
</feature>
<proteinExistence type="predicted"/>
<feature type="region of interest" description="Disordered" evidence="1">
    <location>
        <begin position="196"/>
        <end position="223"/>
    </location>
</feature>
<keyword evidence="2" id="KW-1133">Transmembrane helix</keyword>
<dbReference type="RefSeq" id="WP_046278699.1">
    <property type="nucleotide sequence ID" value="NZ_LATL02000087.1"/>
</dbReference>
<evidence type="ECO:0000256" key="2">
    <source>
        <dbReference type="SAM" id="Phobius"/>
    </source>
</evidence>
<dbReference type="Pfam" id="PF09988">
    <property type="entry name" value="DUF2227"/>
    <property type="match status" value="1"/>
</dbReference>
<gene>
    <name evidence="3" type="ORF">WN50_11575</name>
</gene>
<feature type="compositionally biased region" description="Basic residues" evidence="1">
    <location>
        <begin position="197"/>
        <end position="223"/>
    </location>
</feature>
<dbReference type="InterPro" id="IPR019250">
    <property type="entry name" value="DUF2227_metal-bd"/>
</dbReference>
<dbReference type="PANTHER" id="PTHR39085">
    <property type="entry name" value="SLL0924 PROTEIN"/>
    <property type="match status" value="1"/>
</dbReference>
<name>A0A0F5YGZ7_9CYAN</name>
<dbReference type="AlphaFoldDB" id="A0A0F5YGZ7"/>
<dbReference type="EMBL" id="LATL02000087">
    <property type="protein sequence ID" value="KKD37932.1"/>
    <property type="molecule type" value="Genomic_DNA"/>
</dbReference>
<feature type="transmembrane region" description="Helical" evidence="2">
    <location>
        <begin position="93"/>
        <end position="115"/>
    </location>
</feature>
<dbReference type="OrthoDB" id="69351at2"/>
<sequence length="223" mass="25417">MPSGQTHDRITLWILPVVTGWTLGQTRSSHLTLIVAGCFLFSGLMFGPDLDIQRSYHFQRWGWLRWLWLPYQKSVRHRSFLSHGPIIGTAVRVLYLSVWVIILATPVAVIARGVWEVDWSLSELARMILRSLSQHSTEWLAIFIGLELGAMGHYLSDWGGSAYKRIQTQGLGGFLSNLVNKRLKTPGMIRFFSQKTLPKKRKSPSTRRKTSVSVPKRKTSVKD</sequence>
<accession>A0A0F5YGZ7</accession>